<dbReference type="Gramene" id="C.cajan_37203.t">
    <property type="protein sequence ID" value="C.cajan_37203.t.cds1"/>
    <property type="gene ID" value="C.cajan_37203"/>
</dbReference>
<organism evidence="1 2">
    <name type="scientific">Cajanus cajan</name>
    <name type="common">Pigeon pea</name>
    <name type="synonym">Cajanus indicus</name>
    <dbReference type="NCBI Taxonomy" id="3821"/>
    <lineage>
        <taxon>Eukaryota</taxon>
        <taxon>Viridiplantae</taxon>
        <taxon>Streptophyta</taxon>
        <taxon>Embryophyta</taxon>
        <taxon>Tracheophyta</taxon>
        <taxon>Spermatophyta</taxon>
        <taxon>Magnoliopsida</taxon>
        <taxon>eudicotyledons</taxon>
        <taxon>Gunneridae</taxon>
        <taxon>Pentapetalae</taxon>
        <taxon>rosids</taxon>
        <taxon>fabids</taxon>
        <taxon>Fabales</taxon>
        <taxon>Fabaceae</taxon>
        <taxon>Papilionoideae</taxon>
        <taxon>50 kb inversion clade</taxon>
        <taxon>NPAAA clade</taxon>
        <taxon>indigoferoid/millettioid clade</taxon>
        <taxon>Phaseoleae</taxon>
        <taxon>Cajanus</taxon>
    </lineage>
</organism>
<evidence type="ECO:0008006" key="3">
    <source>
        <dbReference type="Google" id="ProtNLM"/>
    </source>
</evidence>
<accession>A0A151R6L9</accession>
<sequence>MVISWITRSLSPQIAQSPNYMDNVKKLWDELKERFTKGNYFIISYLLQERHSIK</sequence>
<dbReference type="PANTHER" id="PTHR37610">
    <property type="entry name" value="CCHC-TYPE DOMAIN-CONTAINING PROTEIN"/>
    <property type="match status" value="1"/>
</dbReference>
<evidence type="ECO:0000313" key="2">
    <source>
        <dbReference type="Proteomes" id="UP000075243"/>
    </source>
</evidence>
<dbReference type="PANTHER" id="PTHR37610:SF55">
    <property type="entry name" value="RETROTRANSPOSON COPIA-LIKE N-TERMINAL DOMAIN-CONTAINING PROTEIN"/>
    <property type="match status" value="1"/>
</dbReference>
<dbReference type="AlphaFoldDB" id="A0A151R6L9"/>
<gene>
    <name evidence="1" type="ORF">KK1_040755</name>
</gene>
<reference evidence="1" key="1">
    <citation type="journal article" date="2012" name="Nat. Biotechnol.">
        <title>Draft genome sequence of pigeonpea (Cajanus cajan), an orphan legume crop of resource-poor farmers.</title>
        <authorList>
            <person name="Varshney R.K."/>
            <person name="Chen W."/>
            <person name="Li Y."/>
            <person name="Bharti A.K."/>
            <person name="Saxena R.K."/>
            <person name="Schlueter J.A."/>
            <person name="Donoghue M.T."/>
            <person name="Azam S."/>
            <person name="Fan G."/>
            <person name="Whaley A.M."/>
            <person name="Farmer A.D."/>
            <person name="Sheridan J."/>
            <person name="Iwata A."/>
            <person name="Tuteja R."/>
            <person name="Penmetsa R.V."/>
            <person name="Wu W."/>
            <person name="Upadhyaya H.D."/>
            <person name="Yang S.P."/>
            <person name="Shah T."/>
            <person name="Saxena K.B."/>
            <person name="Michael T."/>
            <person name="McCombie W.R."/>
            <person name="Yang B."/>
            <person name="Zhang G."/>
            <person name="Yang H."/>
            <person name="Wang J."/>
            <person name="Spillane C."/>
            <person name="Cook D.R."/>
            <person name="May G.D."/>
            <person name="Xu X."/>
            <person name="Jackson S.A."/>
        </authorList>
    </citation>
    <scope>NUCLEOTIDE SEQUENCE [LARGE SCALE GENOMIC DNA]</scope>
</reference>
<protein>
    <recommendedName>
        <fullName evidence="3">Retrotransposon Copia-like N-terminal domain-containing protein</fullName>
    </recommendedName>
</protein>
<keyword evidence="2" id="KW-1185">Reference proteome</keyword>
<dbReference type="Proteomes" id="UP000075243">
    <property type="component" value="Unassembled WGS sequence"/>
</dbReference>
<dbReference type="EMBL" id="KQ484045">
    <property type="protein sequence ID" value="KYP38015.1"/>
    <property type="molecule type" value="Genomic_DNA"/>
</dbReference>
<evidence type="ECO:0000313" key="1">
    <source>
        <dbReference type="EMBL" id="KYP38015.1"/>
    </source>
</evidence>
<proteinExistence type="predicted"/>
<name>A0A151R6L9_CAJCA</name>